<feature type="domain" description="Alginate lyase 2" evidence="2">
    <location>
        <begin position="41"/>
        <end position="250"/>
    </location>
</feature>
<feature type="chain" id="PRO_5043496570" evidence="1">
    <location>
        <begin position="28"/>
        <end position="253"/>
    </location>
</feature>
<dbReference type="Pfam" id="PF08787">
    <property type="entry name" value="Alginate_lyase2"/>
    <property type="match status" value="1"/>
</dbReference>
<dbReference type="Proteomes" id="UP001140206">
    <property type="component" value="Chromosome 4"/>
</dbReference>
<gene>
    <name evidence="3" type="ORF">LUZ62_077050</name>
</gene>
<dbReference type="Gene3D" id="2.60.120.200">
    <property type="match status" value="1"/>
</dbReference>
<evidence type="ECO:0000313" key="3">
    <source>
        <dbReference type="EMBL" id="KAJ4766675.1"/>
    </source>
</evidence>
<feature type="signal peptide" evidence="1">
    <location>
        <begin position="1"/>
        <end position="27"/>
    </location>
</feature>
<evidence type="ECO:0000313" key="4">
    <source>
        <dbReference type="Proteomes" id="UP001140206"/>
    </source>
</evidence>
<evidence type="ECO:0000259" key="2">
    <source>
        <dbReference type="Pfam" id="PF08787"/>
    </source>
</evidence>
<proteinExistence type="predicted"/>
<accession>A0AAV8DFH5</accession>
<organism evidence="3 4">
    <name type="scientific">Rhynchospora pubera</name>
    <dbReference type="NCBI Taxonomy" id="906938"/>
    <lineage>
        <taxon>Eukaryota</taxon>
        <taxon>Viridiplantae</taxon>
        <taxon>Streptophyta</taxon>
        <taxon>Embryophyta</taxon>
        <taxon>Tracheophyta</taxon>
        <taxon>Spermatophyta</taxon>
        <taxon>Magnoliopsida</taxon>
        <taxon>Liliopsida</taxon>
        <taxon>Poales</taxon>
        <taxon>Cyperaceae</taxon>
        <taxon>Cyperoideae</taxon>
        <taxon>Rhynchosporeae</taxon>
        <taxon>Rhynchospora</taxon>
    </lineage>
</organism>
<reference evidence="3" key="1">
    <citation type="submission" date="2022-08" db="EMBL/GenBank/DDBJ databases">
        <authorList>
            <person name="Marques A."/>
        </authorList>
    </citation>
    <scope>NUCLEOTIDE SEQUENCE</scope>
    <source>
        <strain evidence="3">RhyPub2mFocal</strain>
        <tissue evidence="3">Leaves</tissue>
    </source>
</reference>
<dbReference type="AlphaFoldDB" id="A0AAV8DFH5"/>
<sequence>MVSCKPSPRFLSTTLLWFAVFVTVCKGDSDPTDGFTAVSLDESNFKLQQPYNLDPSERYSFENGIRKLWVYSNDEPFKQDSDTKPRTEIRMTVIKQLQLVNIYNTDNSSLSAYQEKILYTKNVIFSEGYDYSDGVWQFEGYGYVPSGTTGVSIMQIFGADNQATSIMLRVYDGQLKYYNMDVIEDNIYDRWFRVNVIHTVGDSITVFIDGTQKYVADDKGGSDHYFKFGVYTQEGSSDYMESRWKDVQIYNMS</sequence>
<protein>
    <submittedName>
        <fullName evidence="3">Citrate-binding protein</fullName>
    </submittedName>
</protein>
<dbReference type="InterPro" id="IPR013320">
    <property type="entry name" value="ConA-like_dom_sf"/>
</dbReference>
<dbReference type="InterPro" id="IPR014895">
    <property type="entry name" value="Alginate_lyase_2"/>
</dbReference>
<keyword evidence="1" id="KW-0732">Signal</keyword>
<comment type="caution">
    <text evidence="3">The sequence shown here is derived from an EMBL/GenBank/DDBJ whole genome shotgun (WGS) entry which is preliminary data.</text>
</comment>
<dbReference type="PANTHER" id="PTHR33681:SF4">
    <property type="entry name" value="OS12G0171100 PROTEIN"/>
    <property type="match status" value="1"/>
</dbReference>
<dbReference type="PANTHER" id="PTHR33681">
    <property type="entry name" value="BINDING PROTEIN, PUTATIVE, EXPRESSED-RELATED"/>
    <property type="match status" value="1"/>
</dbReference>
<dbReference type="EMBL" id="JAMFTS010000004">
    <property type="protein sequence ID" value="KAJ4766675.1"/>
    <property type="molecule type" value="Genomic_DNA"/>
</dbReference>
<name>A0AAV8DFH5_9POAL</name>
<dbReference type="SUPFAM" id="SSF49899">
    <property type="entry name" value="Concanavalin A-like lectins/glucanases"/>
    <property type="match status" value="1"/>
</dbReference>
<keyword evidence="4" id="KW-1185">Reference proteome</keyword>
<evidence type="ECO:0000256" key="1">
    <source>
        <dbReference type="SAM" id="SignalP"/>
    </source>
</evidence>